<evidence type="ECO:0000313" key="3">
    <source>
        <dbReference type="Proteomes" id="UP000663760"/>
    </source>
</evidence>
<organism evidence="2 3">
    <name type="scientific">Spirodela intermedia</name>
    <name type="common">Intermediate duckweed</name>
    <dbReference type="NCBI Taxonomy" id="51605"/>
    <lineage>
        <taxon>Eukaryota</taxon>
        <taxon>Viridiplantae</taxon>
        <taxon>Streptophyta</taxon>
        <taxon>Embryophyta</taxon>
        <taxon>Tracheophyta</taxon>
        <taxon>Spermatophyta</taxon>
        <taxon>Magnoliopsida</taxon>
        <taxon>Liliopsida</taxon>
        <taxon>Araceae</taxon>
        <taxon>Lemnoideae</taxon>
        <taxon>Spirodela</taxon>
    </lineage>
</organism>
<dbReference type="Proteomes" id="UP000663760">
    <property type="component" value="Chromosome 8"/>
</dbReference>
<dbReference type="PANTHER" id="PTHR36002">
    <property type="entry name" value="PYRD"/>
    <property type="match status" value="1"/>
</dbReference>
<protein>
    <submittedName>
        <fullName evidence="2">Uncharacterized protein</fullName>
    </submittedName>
</protein>
<dbReference type="PANTHER" id="PTHR36002:SF1">
    <property type="entry name" value="PYRD"/>
    <property type="match status" value="1"/>
</dbReference>
<reference evidence="2" key="1">
    <citation type="submission" date="2020-02" db="EMBL/GenBank/DDBJ databases">
        <authorList>
            <person name="Scholz U."/>
            <person name="Mascher M."/>
            <person name="Fiebig A."/>
        </authorList>
    </citation>
    <scope>NUCLEOTIDE SEQUENCE</scope>
</reference>
<dbReference type="OrthoDB" id="1922963at2759"/>
<accession>A0A7I8KRR4</accession>
<gene>
    <name evidence="2" type="ORF">SI8410_08010999</name>
</gene>
<dbReference type="EMBL" id="LR746271">
    <property type="protein sequence ID" value="CAA7400321.1"/>
    <property type="molecule type" value="Genomic_DNA"/>
</dbReference>
<feature type="region of interest" description="Disordered" evidence="1">
    <location>
        <begin position="34"/>
        <end position="64"/>
    </location>
</feature>
<proteinExistence type="predicted"/>
<dbReference type="AlphaFoldDB" id="A0A7I8KRR4"/>
<evidence type="ECO:0000313" key="2">
    <source>
        <dbReference type="EMBL" id="CAA7400321.1"/>
    </source>
</evidence>
<evidence type="ECO:0000256" key="1">
    <source>
        <dbReference type="SAM" id="MobiDB-lite"/>
    </source>
</evidence>
<sequence>MALACLVCHVKDRPSRSLSGGETRCPPAIDCFTRRKMPPSSSKVAPHSPQPVRHQGPPGGPRLVRSLAVSRDLVRDWKFDENTPAEG</sequence>
<name>A0A7I8KRR4_SPIIN</name>
<keyword evidence="3" id="KW-1185">Reference proteome</keyword>